<dbReference type="Pfam" id="PF00096">
    <property type="entry name" value="zf-C2H2"/>
    <property type="match status" value="4"/>
</dbReference>
<evidence type="ECO:0000256" key="3">
    <source>
        <dbReference type="ARBA" id="ARBA00022737"/>
    </source>
</evidence>
<dbReference type="FunFam" id="3.30.160.60:FF:001573">
    <property type="entry name" value="Zinc finger protein 407"/>
    <property type="match status" value="1"/>
</dbReference>
<evidence type="ECO:0000256" key="7">
    <source>
        <dbReference type="ARBA" id="ARBA00023125"/>
    </source>
</evidence>
<reference evidence="12 13" key="1">
    <citation type="submission" date="2024-03" db="EMBL/GenBank/DDBJ databases">
        <title>Adaptation during the transition from Ophiocordyceps entomopathogen to insect associate is accompanied by gene loss and intensified selection.</title>
        <authorList>
            <person name="Ward C.M."/>
            <person name="Onetto C.A."/>
            <person name="Borneman A.R."/>
        </authorList>
    </citation>
    <scope>NUCLEOTIDE SEQUENCE [LARGE SCALE GENOMIC DNA]</scope>
    <source>
        <strain evidence="12">AWRI1</strain>
        <tissue evidence="12">Single Adult Female</tissue>
    </source>
</reference>
<dbReference type="GO" id="GO:0003700">
    <property type="term" value="F:DNA-binding transcription factor activity"/>
    <property type="evidence" value="ECO:0007669"/>
    <property type="project" value="TreeGrafter"/>
</dbReference>
<dbReference type="GO" id="GO:0006357">
    <property type="term" value="P:regulation of transcription by RNA polymerase II"/>
    <property type="evidence" value="ECO:0007669"/>
    <property type="project" value="TreeGrafter"/>
</dbReference>
<dbReference type="SMART" id="SM00355">
    <property type="entry name" value="ZnF_C2H2"/>
    <property type="match status" value="9"/>
</dbReference>
<keyword evidence="13" id="KW-1185">Reference proteome</keyword>
<keyword evidence="8" id="KW-0804">Transcription</keyword>
<dbReference type="SUPFAM" id="SSF57667">
    <property type="entry name" value="beta-beta-alpha zinc fingers"/>
    <property type="match status" value="4"/>
</dbReference>
<dbReference type="PANTHER" id="PTHR24404:SF114">
    <property type="entry name" value="KLUMPFUSS, ISOFORM B-RELATED"/>
    <property type="match status" value="1"/>
</dbReference>
<name>A0AAN9TKZ1_9HEMI</name>
<feature type="domain" description="C2H2-type" evidence="11">
    <location>
        <begin position="509"/>
        <end position="536"/>
    </location>
</feature>
<accession>A0AAN9TKZ1</accession>
<evidence type="ECO:0000256" key="8">
    <source>
        <dbReference type="ARBA" id="ARBA00023163"/>
    </source>
</evidence>
<dbReference type="FunFam" id="3.30.160.60:FF:000087">
    <property type="entry name" value="Zinc finger protein 354B"/>
    <property type="match status" value="1"/>
</dbReference>
<feature type="domain" description="C2H2-type" evidence="11">
    <location>
        <begin position="453"/>
        <end position="480"/>
    </location>
</feature>
<keyword evidence="3" id="KW-0677">Repeat</keyword>
<protein>
    <recommendedName>
        <fullName evidence="11">C2H2-type domain-containing protein</fullName>
    </recommendedName>
</protein>
<organism evidence="12 13">
    <name type="scientific">Parthenolecanium corni</name>
    <dbReference type="NCBI Taxonomy" id="536013"/>
    <lineage>
        <taxon>Eukaryota</taxon>
        <taxon>Metazoa</taxon>
        <taxon>Ecdysozoa</taxon>
        <taxon>Arthropoda</taxon>
        <taxon>Hexapoda</taxon>
        <taxon>Insecta</taxon>
        <taxon>Pterygota</taxon>
        <taxon>Neoptera</taxon>
        <taxon>Paraneoptera</taxon>
        <taxon>Hemiptera</taxon>
        <taxon>Sternorrhyncha</taxon>
        <taxon>Coccoidea</taxon>
        <taxon>Coccidae</taxon>
        <taxon>Parthenolecanium</taxon>
    </lineage>
</organism>
<feature type="domain" description="C2H2-type" evidence="11">
    <location>
        <begin position="425"/>
        <end position="452"/>
    </location>
</feature>
<dbReference type="Gene3D" id="3.30.160.60">
    <property type="entry name" value="Classic Zinc Finger"/>
    <property type="match status" value="6"/>
</dbReference>
<dbReference type="AlphaFoldDB" id="A0AAN9TKZ1"/>
<feature type="domain" description="C2H2-type" evidence="11">
    <location>
        <begin position="370"/>
        <end position="397"/>
    </location>
</feature>
<evidence type="ECO:0000256" key="9">
    <source>
        <dbReference type="ARBA" id="ARBA00023242"/>
    </source>
</evidence>
<dbReference type="GO" id="GO:0005634">
    <property type="term" value="C:nucleus"/>
    <property type="evidence" value="ECO:0007669"/>
    <property type="project" value="UniProtKB-SubCell"/>
</dbReference>
<evidence type="ECO:0000256" key="4">
    <source>
        <dbReference type="ARBA" id="ARBA00022771"/>
    </source>
</evidence>
<dbReference type="FunFam" id="3.30.160.60:FF:000446">
    <property type="entry name" value="Zinc finger protein"/>
    <property type="match status" value="1"/>
</dbReference>
<evidence type="ECO:0000256" key="6">
    <source>
        <dbReference type="ARBA" id="ARBA00023015"/>
    </source>
</evidence>
<dbReference type="GO" id="GO:0000978">
    <property type="term" value="F:RNA polymerase II cis-regulatory region sequence-specific DNA binding"/>
    <property type="evidence" value="ECO:0007669"/>
    <property type="project" value="TreeGrafter"/>
</dbReference>
<proteinExistence type="predicted"/>
<keyword evidence="2" id="KW-0479">Metal-binding</keyword>
<keyword evidence="5" id="KW-0862">Zinc</keyword>
<dbReference type="EMBL" id="JBBCAQ010000014">
    <property type="protein sequence ID" value="KAK7598298.1"/>
    <property type="molecule type" value="Genomic_DNA"/>
</dbReference>
<dbReference type="FunFam" id="3.30.160.60:FF:002343">
    <property type="entry name" value="Zinc finger protein 33A"/>
    <property type="match status" value="1"/>
</dbReference>
<keyword evidence="4 10" id="KW-0863">Zinc-finger</keyword>
<dbReference type="Pfam" id="PF12874">
    <property type="entry name" value="zf-met"/>
    <property type="match status" value="1"/>
</dbReference>
<dbReference type="InterPro" id="IPR050589">
    <property type="entry name" value="Ikaros_C2H2-ZF"/>
</dbReference>
<evidence type="ECO:0000256" key="5">
    <source>
        <dbReference type="ARBA" id="ARBA00022833"/>
    </source>
</evidence>
<dbReference type="InterPro" id="IPR036236">
    <property type="entry name" value="Znf_C2H2_sf"/>
</dbReference>
<evidence type="ECO:0000256" key="1">
    <source>
        <dbReference type="ARBA" id="ARBA00004123"/>
    </source>
</evidence>
<evidence type="ECO:0000313" key="12">
    <source>
        <dbReference type="EMBL" id="KAK7598298.1"/>
    </source>
</evidence>
<dbReference type="PROSITE" id="PS00028">
    <property type="entry name" value="ZINC_FINGER_C2H2_1"/>
    <property type="match status" value="7"/>
</dbReference>
<dbReference type="GO" id="GO:0008270">
    <property type="term" value="F:zinc ion binding"/>
    <property type="evidence" value="ECO:0007669"/>
    <property type="project" value="UniProtKB-KW"/>
</dbReference>
<evidence type="ECO:0000313" key="13">
    <source>
        <dbReference type="Proteomes" id="UP001367676"/>
    </source>
</evidence>
<evidence type="ECO:0000259" key="11">
    <source>
        <dbReference type="PROSITE" id="PS50157"/>
    </source>
</evidence>
<evidence type="ECO:0000256" key="10">
    <source>
        <dbReference type="PROSITE-ProRule" id="PRU00042"/>
    </source>
</evidence>
<gene>
    <name evidence="12" type="ORF">V9T40_006533</name>
</gene>
<dbReference type="PROSITE" id="PS50157">
    <property type="entry name" value="ZINC_FINGER_C2H2_2"/>
    <property type="match status" value="7"/>
</dbReference>
<sequence>MKLKCPLCLSISFASEEALLHSLLSFASTNIACPLCIEVLCGFDKFTIHLCSHILNLKPTDTVNLIHDARANVVSLNEILENIHLNEPTDSSKSNSLKIPTEMANYEVSSGLENSSWSDPRVLTGVSETENQQLDRIPVPLTSMNAYRDSPRTSKGDQVDESKNLSSPCLELNQDFCPQALQNPCESPLALQVSLNNNTSMGSSSLFGDVSDTVTLPAVDDLLRNFEFLFNVDKSTTDLTQPEADSADLKRSQTEIFVTTFTPDEFDLSDPVGVDVNTNWGEPSHSPRQNIRCDICSISFPDVDILNLHEELVHEKNSKSHSPKLRFQCEHCKCKFKLKASLLAHQQVAHAIENGSGSLDANLDGENFQFRCNMCPKAFKKENYLIQHMKRHEEKQWTCDECGKTFATKHFLQNHKRLHTGEMPYICSICNKQFTFQQSFHRHIAYHNSEKPHRCKECGKSFKELSTLYNHQRIHTGEKPFSCDVCGKNFRQRVTSLMHRRIHTNAKEFKCSKCQKSFRYKISLRSHKCIHSAITALTDTTSL</sequence>
<dbReference type="InterPro" id="IPR013087">
    <property type="entry name" value="Znf_C2H2_type"/>
</dbReference>
<comment type="caution">
    <text evidence="12">The sequence shown here is derived from an EMBL/GenBank/DDBJ whole genome shotgun (WGS) entry which is preliminary data.</text>
</comment>
<feature type="domain" description="C2H2-type" evidence="11">
    <location>
        <begin position="397"/>
        <end position="424"/>
    </location>
</feature>
<evidence type="ECO:0000256" key="2">
    <source>
        <dbReference type="ARBA" id="ARBA00022723"/>
    </source>
</evidence>
<keyword evidence="7" id="KW-0238">DNA-binding</keyword>
<dbReference type="PANTHER" id="PTHR24404">
    <property type="entry name" value="ZINC FINGER PROTEIN"/>
    <property type="match status" value="1"/>
</dbReference>
<comment type="subcellular location">
    <subcellularLocation>
        <location evidence="1">Nucleus</location>
    </subcellularLocation>
</comment>
<keyword evidence="9" id="KW-0539">Nucleus</keyword>
<feature type="domain" description="C2H2-type" evidence="11">
    <location>
        <begin position="327"/>
        <end position="355"/>
    </location>
</feature>
<feature type="domain" description="C2H2-type" evidence="11">
    <location>
        <begin position="481"/>
        <end position="508"/>
    </location>
</feature>
<dbReference type="Proteomes" id="UP001367676">
    <property type="component" value="Unassembled WGS sequence"/>
</dbReference>
<keyword evidence="6" id="KW-0805">Transcription regulation</keyword>